<evidence type="ECO:0000313" key="18">
    <source>
        <dbReference type="EMBL" id="KAJ3642964.1"/>
    </source>
</evidence>
<dbReference type="PANTHER" id="PTHR10689">
    <property type="entry name" value="MICROSOMAL GLUTATHIONE S-TRANSFERASE 1"/>
    <property type="match status" value="1"/>
</dbReference>
<dbReference type="SUPFAM" id="SSF161084">
    <property type="entry name" value="MAPEG domain-like"/>
    <property type="match status" value="1"/>
</dbReference>
<feature type="transmembrane region" description="Helical" evidence="17">
    <location>
        <begin position="136"/>
        <end position="158"/>
    </location>
</feature>
<feature type="transmembrane region" description="Helical" evidence="17">
    <location>
        <begin position="22"/>
        <end position="45"/>
    </location>
</feature>
<proteinExistence type="inferred from homology"/>
<dbReference type="AlphaFoldDB" id="A0AA38HSQ3"/>
<evidence type="ECO:0000256" key="4">
    <source>
        <dbReference type="ARBA" id="ARBA00010459"/>
    </source>
</evidence>
<dbReference type="Pfam" id="PF01124">
    <property type="entry name" value="MAPEG"/>
    <property type="match status" value="1"/>
</dbReference>
<keyword evidence="11" id="KW-0007">Acetylation</keyword>
<keyword evidence="19" id="KW-1185">Reference proteome</keyword>
<keyword evidence="12" id="KW-0496">Mitochondrion</keyword>
<dbReference type="Gene3D" id="1.20.120.550">
    <property type="entry name" value="Membrane associated eicosanoid/glutathione metabolism-like domain"/>
    <property type="match status" value="1"/>
</dbReference>
<accession>A0AA38HSQ3</accession>
<evidence type="ECO:0000256" key="10">
    <source>
        <dbReference type="ARBA" id="ARBA00022989"/>
    </source>
</evidence>
<dbReference type="EMBL" id="JALNTZ010000008">
    <property type="protein sequence ID" value="KAJ3642964.1"/>
    <property type="molecule type" value="Genomic_DNA"/>
</dbReference>
<organism evidence="18 19">
    <name type="scientific">Zophobas morio</name>
    <dbReference type="NCBI Taxonomy" id="2755281"/>
    <lineage>
        <taxon>Eukaryota</taxon>
        <taxon>Metazoa</taxon>
        <taxon>Ecdysozoa</taxon>
        <taxon>Arthropoda</taxon>
        <taxon>Hexapoda</taxon>
        <taxon>Insecta</taxon>
        <taxon>Pterygota</taxon>
        <taxon>Neoptera</taxon>
        <taxon>Endopterygota</taxon>
        <taxon>Coleoptera</taxon>
        <taxon>Polyphaga</taxon>
        <taxon>Cucujiformia</taxon>
        <taxon>Tenebrionidae</taxon>
        <taxon>Zophobas</taxon>
    </lineage>
</organism>
<comment type="catalytic activity">
    <reaction evidence="16">
        <text>RX + glutathione = an S-substituted glutathione + a halide anion + H(+)</text>
        <dbReference type="Rhea" id="RHEA:16437"/>
        <dbReference type="ChEBI" id="CHEBI:15378"/>
        <dbReference type="ChEBI" id="CHEBI:16042"/>
        <dbReference type="ChEBI" id="CHEBI:17792"/>
        <dbReference type="ChEBI" id="CHEBI:57925"/>
        <dbReference type="ChEBI" id="CHEBI:90779"/>
        <dbReference type="EC" id="2.5.1.18"/>
    </reaction>
    <physiologicalReaction direction="left-to-right" evidence="16">
        <dbReference type="Rhea" id="RHEA:16438"/>
    </physiologicalReaction>
</comment>
<keyword evidence="6" id="KW-0808">Transferase</keyword>
<sequence length="160" mass="18106">MTNSTTMAHAPREVLSLKNPSFCAYMVCSCILVIKMIAVALLTAYKRKVHKVYLSPEDVKTNTGQIDTHDDVERVRRAHLNDLENIPLFWTTAFVFLFAKPPVWLACLMFFTFVIARIGHTIVYAVYVVRQPARAVCFLTGLVITLYMALHAMIVGFAHI</sequence>
<dbReference type="EC" id="2.5.1.18" evidence="5"/>
<evidence type="ECO:0000256" key="2">
    <source>
        <dbReference type="ARBA" id="ARBA00004294"/>
    </source>
</evidence>
<keyword evidence="10 17" id="KW-1133">Transmembrane helix</keyword>
<evidence type="ECO:0000256" key="6">
    <source>
        <dbReference type="ARBA" id="ARBA00022679"/>
    </source>
</evidence>
<gene>
    <name evidence="18" type="ORF">Zmor_025709</name>
</gene>
<keyword evidence="7 17" id="KW-0812">Transmembrane</keyword>
<evidence type="ECO:0000256" key="12">
    <source>
        <dbReference type="ARBA" id="ARBA00023128"/>
    </source>
</evidence>
<comment type="function">
    <text evidence="1">Conjugation of reduced glutathione to a wide number of exogenous and endogenous hydrophobic electrophiles.</text>
</comment>
<comment type="caution">
    <text evidence="18">The sequence shown here is derived from an EMBL/GenBank/DDBJ whole genome shotgun (WGS) entry which is preliminary data.</text>
</comment>
<evidence type="ECO:0000256" key="11">
    <source>
        <dbReference type="ARBA" id="ARBA00022990"/>
    </source>
</evidence>
<feature type="transmembrane region" description="Helical" evidence="17">
    <location>
        <begin position="103"/>
        <end position="129"/>
    </location>
</feature>
<evidence type="ECO:0000256" key="5">
    <source>
        <dbReference type="ARBA" id="ARBA00012452"/>
    </source>
</evidence>
<evidence type="ECO:0000256" key="13">
    <source>
        <dbReference type="ARBA" id="ARBA00023136"/>
    </source>
</evidence>
<evidence type="ECO:0000256" key="9">
    <source>
        <dbReference type="ARBA" id="ARBA00022824"/>
    </source>
</evidence>
<comment type="subcellular location">
    <subcellularLocation>
        <location evidence="3">Endoplasmic reticulum membrane</location>
        <topology evidence="3">Multi-pass membrane protein</topology>
    </subcellularLocation>
    <subcellularLocation>
        <location evidence="2">Mitochondrion outer membrane</location>
    </subcellularLocation>
</comment>
<comment type="subunit">
    <text evidence="14">Homotrimer; The trimer binds only one molecule of glutathione.</text>
</comment>
<dbReference type="GO" id="GO:0005741">
    <property type="term" value="C:mitochondrial outer membrane"/>
    <property type="evidence" value="ECO:0007669"/>
    <property type="project" value="UniProtKB-SubCell"/>
</dbReference>
<evidence type="ECO:0000256" key="17">
    <source>
        <dbReference type="SAM" id="Phobius"/>
    </source>
</evidence>
<evidence type="ECO:0000256" key="8">
    <source>
        <dbReference type="ARBA" id="ARBA00022787"/>
    </source>
</evidence>
<protein>
    <recommendedName>
        <fullName evidence="15">Microsomal glutathione S-transferase 1</fullName>
        <ecNumber evidence="5">2.5.1.18</ecNumber>
    </recommendedName>
</protein>
<dbReference type="GO" id="GO:0005789">
    <property type="term" value="C:endoplasmic reticulum membrane"/>
    <property type="evidence" value="ECO:0007669"/>
    <property type="project" value="UniProtKB-SubCell"/>
</dbReference>
<evidence type="ECO:0000256" key="3">
    <source>
        <dbReference type="ARBA" id="ARBA00004477"/>
    </source>
</evidence>
<dbReference type="InterPro" id="IPR023352">
    <property type="entry name" value="MAPEG-like_dom_sf"/>
</dbReference>
<dbReference type="InterPro" id="IPR040162">
    <property type="entry name" value="MGST1-like"/>
</dbReference>
<keyword evidence="8" id="KW-1000">Mitochondrion outer membrane</keyword>
<dbReference type="GO" id="GO:0004364">
    <property type="term" value="F:glutathione transferase activity"/>
    <property type="evidence" value="ECO:0007669"/>
    <property type="project" value="UniProtKB-EC"/>
</dbReference>
<dbReference type="Proteomes" id="UP001168821">
    <property type="component" value="Unassembled WGS sequence"/>
</dbReference>
<keyword evidence="9" id="KW-0256">Endoplasmic reticulum</keyword>
<comment type="similarity">
    <text evidence="4">Belongs to the MAPEG family.</text>
</comment>
<evidence type="ECO:0000313" key="19">
    <source>
        <dbReference type="Proteomes" id="UP001168821"/>
    </source>
</evidence>
<dbReference type="InterPro" id="IPR001129">
    <property type="entry name" value="Membr-assoc_MAPEG"/>
</dbReference>
<dbReference type="FunFam" id="1.20.120.550:FF:000002">
    <property type="entry name" value="Microsomal glutathione S-transferase 1"/>
    <property type="match status" value="1"/>
</dbReference>
<evidence type="ECO:0000256" key="14">
    <source>
        <dbReference type="ARBA" id="ARBA00038540"/>
    </source>
</evidence>
<evidence type="ECO:0000256" key="7">
    <source>
        <dbReference type="ARBA" id="ARBA00022692"/>
    </source>
</evidence>
<reference evidence="18" key="1">
    <citation type="journal article" date="2023" name="G3 (Bethesda)">
        <title>Whole genome assemblies of Zophobas morio and Tenebrio molitor.</title>
        <authorList>
            <person name="Kaur S."/>
            <person name="Stinson S.A."/>
            <person name="diCenzo G.C."/>
        </authorList>
    </citation>
    <scope>NUCLEOTIDE SEQUENCE</scope>
    <source>
        <strain evidence="18">QUZm001</strain>
    </source>
</reference>
<keyword evidence="13 17" id="KW-0472">Membrane</keyword>
<dbReference type="PANTHER" id="PTHR10689:SF6">
    <property type="entry name" value="MICROSOMAL GLUTATHIONE S-TRANSFERASE 1"/>
    <property type="match status" value="1"/>
</dbReference>
<evidence type="ECO:0000256" key="15">
    <source>
        <dbReference type="ARBA" id="ARBA00039397"/>
    </source>
</evidence>
<name>A0AA38HSQ3_9CUCU</name>
<evidence type="ECO:0000256" key="16">
    <source>
        <dbReference type="ARBA" id="ARBA00049385"/>
    </source>
</evidence>
<evidence type="ECO:0000256" key="1">
    <source>
        <dbReference type="ARBA" id="ARBA00003701"/>
    </source>
</evidence>